<reference evidence="1 2" key="1">
    <citation type="journal article" date="2015" name="Fungal Genet. Biol.">
        <title>Evolution of novel wood decay mechanisms in Agaricales revealed by the genome sequences of Fistulina hepatica and Cylindrobasidium torrendii.</title>
        <authorList>
            <person name="Floudas D."/>
            <person name="Held B.W."/>
            <person name="Riley R."/>
            <person name="Nagy L.G."/>
            <person name="Koehler G."/>
            <person name="Ransdell A.S."/>
            <person name="Younus H."/>
            <person name="Chow J."/>
            <person name="Chiniquy J."/>
            <person name="Lipzen A."/>
            <person name="Tritt A."/>
            <person name="Sun H."/>
            <person name="Haridas S."/>
            <person name="LaButti K."/>
            <person name="Ohm R.A."/>
            <person name="Kues U."/>
            <person name="Blanchette R.A."/>
            <person name="Grigoriev I.V."/>
            <person name="Minto R.E."/>
            <person name="Hibbett D.S."/>
        </authorList>
    </citation>
    <scope>NUCLEOTIDE SEQUENCE [LARGE SCALE GENOMIC DNA]</scope>
    <source>
        <strain evidence="1 2">FP15055 ss-10</strain>
    </source>
</reference>
<keyword evidence="2" id="KW-1185">Reference proteome</keyword>
<dbReference type="EMBL" id="KN880574">
    <property type="protein sequence ID" value="KIY65856.1"/>
    <property type="molecule type" value="Genomic_DNA"/>
</dbReference>
<dbReference type="AlphaFoldDB" id="A0A0D7B8L9"/>
<organism evidence="1 2">
    <name type="scientific">Cylindrobasidium torrendii FP15055 ss-10</name>
    <dbReference type="NCBI Taxonomy" id="1314674"/>
    <lineage>
        <taxon>Eukaryota</taxon>
        <taxon>Fungi</taxon>
        <taxon>Dikarya</taxon>
        <taxon>Basidiomycota</taxon>
        <taxon>Agaricomycotina</taxon>
        <taxon>Agaricomycetes</taxon>
        <taxon>Agaricomycetidae</taxon>
        <taxon>Agaricales</taxon>
        <taxon>Marasmiineae</taxon>
        <taxon>Physalacriaceae</taxon>
        <taxon>Cylindrobasidium</taxon>
    </lineage>
</organism>
<accession>A0A0D7B8L9</accession>
<proteinExistence type="predicted"/>
<dbReference type="Proteomes" id="UP000054007">
    <property type="component" value="Unassembled WGS sequence"/>
</dbReference>
<name>A0A0D7B8L9_9AGAR</name>
<gene>
    <name evidence="1" type="ORF">CYLTODRAFT_423941</name>
</gene>
<sequence length="398" mass="45505">MQLPQELVDEIINMTVPPIGEDGWDTDVDGALKSMPYNFCLVSRAFLPRSRALLWHRLRSDDYLAFQSLQQHNHLPCLVNTLIIDSDQPCLKDIEVLTHIVHLELHGHIGYIPKEVVNHIREHWSGLRTVSFVQAYFVANVMGLLRKLPMIKEFRFLSSDGPSFGSHKSLRNVDWDQPVAHLDTLHLNIGKDILPLIRAVVSKSKSMFSIDSVRNLTLGVNDYRAPAVTACAFALLDAVAPALEQLAFRFLPDRVRHMDCVDLTSFRKLRSLSFDILEKRYMPGPRAAAAWWTKNLREAISKRWTIQEIEVNVILYGDRLDPEGGIFHGLHNAKVWQALDEILGQVDAKSVALRIRSHGRLDDKDVTAFKEALSKYLPVCLALPHFVFRESGRFWHYY</sequence>
<evidence type="ECO:0008006" key="3">
    <source>
        <dbReference type="Google" id="ProtNLM"/>
    </source>
</evidence>
<evidence type="ECO:0000313" key="1">
    <source>
        <dbReference type="EMBL" id="KIY65856.1"/>
    </source>
</evidence>
<evidence type="ECO:0000313" key="2">
    <source>
        <dbReference type="Proteomes" id="UP000054007"/>
    </source>
</evidence>
<protein>
    <recommendedName>
        <fullName evidence="3">F-box domain-containing protein</fullName>
    </recommendedName>
</protein>